<feature type="region of interest" description="Disordered" evidence="1">
    <location>
        <begin position="39"/>
        <end position="61"/>
    </location>
</feature>
<proteinExistence type="predicted"/>
<accession>A0A3E2H9N7</accession>
<feature type="non-terminal residue" evidence="2">
    <location>
        <position position="1"/>
    </location>
</feature>
<evidence type="ECO:0000256" key="1">
    <source>
        <dbReference type="SAM" id="MobiDB-lite"/>
    </source>
</evidence>
<sequence length="120" mass="12989">MPDPAQINHSLSTIRTELEFLRDSGVLNPAQFQSINAQLPQHGGAPSQYVDPRYAGGAAPKFDPSLIAQQAQDPSHPAHPKNPKHHEWAKNMASRFGSAMMFGAGATFGGDMVNDVINHF</sequence>
<dbReference type="EMBL" id="NCSJ02000108">
    <property type="protein sequence ID" value="RFU30135.1"/>
    <property type="molecule type" value="Genomic_DNA"/>
</dbReference>
<organism evidence="2 3">
    <name type="scientific">Scytalidium lignicola</name>
    <name type="common">Hyphomycete</name>
    <dbReference type="NCBI Taxonomy" id="5539"/>
    <lineage>
        <taxon>Eukaryota</taxon>
        <taxon>Fungi</taxon>
        <taxon>Dikarya</taxon>
        <taxon>Ascomycota</taxon>
        <taxon>Pezizomycotina</taxon>
        <taxon>Leotiomycetes</taxon>
        <taxon>Leotiomycetes incertae sedis</taxon>
        <taxon>Scytalidium</taxon>
    </lineage>
</organism>
<comment type="caution">
    <text evidence="2">The sequence shown here is derived from an EMBL/GenBank/DDBJ whole genome shotgun (WGS) entry which is preliminary data.</text>
</comment>
<reference evidence="2 3" key="1">
    <citation type="submission" date="2018-05" db="EMBL/GenBank/DDBJ databases">
        <title>Draft genome sequence of Scytalidium lignicola DSM 105466, a ubiquitous saprotrophic fungus.</title>
        <authorList>
            <person name="Buettner E."/>
            <person name="Gebauer A.M."/>
            <person name="Hofrichter M."/>
            <person name="Liers C."/>
            <person name="Kellner H."/>
        </authorList>
    </citation>
    <scope>NUCLEOTIDE SEQUENCE [LARGE SCALE GENOMIC DNA]</scope>
    <source>
        <strain evidence="2 3">DSM 105466</strain>
    </source>
</reference>
<dbReference type="STRING" id="5539.A0A3E2H9N7"/>
<name>A0A3E2H9N7_SCYLI</name>
<dbReference type="OrthoDB" id="6250593at2759"/>
<evidence type="ECO:0000313" key="3">
    <source>
        <dbReference type="Proteomes" id="UP000258309"/>
    </source>
</evidence>
<dbReference type="OMA" id="KHHEWAK"/>
<dbReference type="AlphaFoldDB" id="A0A3E2H9N7"/>
<evidence type="ECO:0008006" key="4">
    <source>
        <dbReference type="Google" id="ProtNLM"/>
    </source>
</evidence>
<keyword evidence="3" id="KW-1185">Reference proteome</keyword>
<feature type="non-terminal residue" evidence="2">
    <location>
        <position position="120"/>
    </location>
</feature>
<evidence type="ECO:0000313" key="2">
    <source>
        <dbReference type="EMBL" id="RFU30135.1"/>
    </source>
</evidence>
<dbReference type="Proteomes" id="UP000258309">
    <property type="component" value="Unassembled WGS sequence"/>
</dbReference>
<protein>
    <recommendedName>
        <fullName evidence="4">SH3 domain-containing protein</fullName>
    </recommendedName>
</protein>
<gene>
    <name evidence="2" type="ORF">B7463_g6199</name>
</gene>